<dbReference type="GO" id="GO:0008745">
    <property type="term" value="F:N-acetylmuramoyl-L-alanine amidase activity"/>
    <property type="evidence" value="ECO:0007669"/>
    <property type="project" value="InterPro"/>
</dbReference>
<feature type="domain" description="SH3b" evidence="4">
    <location>
        <begin position="90"/>
        <end position="159"/>
    </location>
</feature>
<sequence length="343" mass="37202">MERIRFFIFFTFLMSFTILAAQSVFAHSQTGTITGDRVNVREHASMSAAVLGKVHTGDRVEILSSKNGWTNIAYQGGKAWVNEQYVQTDKKEYSSSSHFVRIQTEGTNLRSGPSTSSSVIVQGSAGERYPIVSREGDWIKIRLASGNEAYVAGWVVSSKKAETSALQGKVIILDPGHGGIDGGTSGPSGTSEKSVTLQTAQKLSEELTQSGATVILTRSSDQFVPLPSRTDDAQYHGADAFISLHYDGSPSKKAAGFTTYYYHPQHKKFANSVNHGLDGALSSYNRGTRIGDYYVLRENQRPAILLELGYLTNPTEESSIVSAAYQAQAAAGVRDGLQSYFSN</sequence>
<organism evidence="5 6">
    <name type="scientific">Domibacillus iocasae</name>
    <dbReference type="NCBI Taxonomy" id="1714016"/>
    <lineage>
        <taxon>Bacteria</taxon>
        <taxon>Bacillati</taxon>
        <taxon>Bacillota</taxon>
        <taxon>Bacilli</taxon>
        <taxon>Bacillales</taxon>
        <taxon>Bacillaceae</taxon>
        <taxon>Domibacillus</taxon>
    </lineage>
</organism>
<dbReference type="SMART" id="SM00287">
    <property type="entry name" value="SH3b"/>
    <property type="match status" value="2"/>
</dbReference>
<keyword evidence="1" id="KW-0378">Hydrolase</keyword>
<gene>
    <name evidence="5" type="ORF">BA724_03665</name>
</gene>
<evidence type="ECO:0000313" key="5">
    <source>
        <dbReference type="EMBL" id="OES45119.1"/>
    </source>
</evidence>
<reference evidence="5 6" key="1">
    <citation type="submission" date="2016-06" db="EMBL/GenBank/DDBJ databases">
        <title>Domibacillus iocasae genome sequencing.</title>
        <authorList>
            <person name="Verma A."/>
            <person name="Pal Y."/>
            <person name="Ojha A.K."/>
            <person name="Krishnamurthi S."/>
        </authorList>
    </citation>
    <scope>NUCLEOTIDE SEQUENCE [LARGE SCALE GENOMIC DNA]</scope>
    <source>
        <strain evidence="5 6">DSM 29979</strain>
    </source>
</reference>
<evidence type="ECO:0000259" key="4">
    <source>
        <dbReference type="PROSITE" id="PS51781"/>
    </source>
</evidence>
<dbReference type="Pfam" id="PF08239">
    <property type="entry name" value="SH3_3"/>
    <property type="match status" value="2"/>
</dbReference>
<dbReference type="InterPro" id="IPR017293">
    <property type="entry name" value="N-acetylmuramoyl-L-ala_amidase"/>
</dbReference>
<evidence type="ECO:0000313" key="6">
    <source>
        <dbReference type="Proteomes" id="UP000095658"/>
    </source>
</evidence>
<dbReference type="InterPro" id="IPR002508">
    <property type="entry name" value="MurNAc-LAA_cat"/>
</dbReference>
<evidence type="ECO:0000256" key="2">
    <source>
        <dbReference type="ARBA" id="ARBA00023316"/>
    </source>
</evidence>
<dbReference type="Gene3D" id="2.30.30.40">
    <property type="entry name" value="SH3 Domains"/>
    <property type="match status" value="2"/>
</dbReference>
<proteinExistence type="predicted"/>
<dbReference type="AlphaFoldDB" id="A0A1E7DPZ7"/>
<dbReference type="InterPro" id="IPR003646">
    <property type="entry name" value="SH3-like_bac-type"/>
</dbReference>
<dbReference type="EMBL" id="MAMP01000020">
    <property type="protein sequence ID" value="OES45119.1"/>
    <property type="molecule type" value="Genomic_DNA"/>
</dbReference>
<evidence type="ECO:0000256" key="3">
    <source>
        <dbReference type="SAM" id="SignalP"/>
    </source>
</evidence>
<dbReference type="Proteomes" id="UP000095658">
    <property type="component" value="Unassembled WGS sequence"/>
</dbReference>
<dbReference type="GO" id="GO:0030288">
    <property type="term" value="C:outer membrane-bounded periplasmic space"/>
    <property type="evidence" value="ECO:0007669"/>
    <property type="project" value="TreeGrafter"/>
</dbReference>
<dbReference type="PANTHER" id="PTHR30404">
    <property type="entry name" value="N-ACETYLMURAMOYL-L-ALANINE AMIDASE"/>
    <property type="match status" value="1"/>
</dbReference>
<keyword evidence="2" id="KW-0961">Cell wall biogenesis/degradation</keyword>
<dbReference type="Gene3D" id="3.40.630.40">
    <property type="entry name" value="Zn-dependent exopeptidases"/>
    <property type="match status" value="1"/>
</dbReference>
<dbReference type="GO" id="GO:0009253">
    <property type="term" value="P:peptidoglycan catabolic process"/>
    <property type="evidence" value="ECO:0007669"/>
    <property type="project" value="InterPro"/>
</dbReference>
<dbReference type="SMART" id="SM00646">
    <property type="entry name" value="Ami_3"/>
    <property type="match status" value="1"/>
</dbReference>
<feature type="chain" id="PRO_5009191480" description="SH3b domain-containing protein" evidence="3">
    <location>
        <begin position="27"/>
        <end position="343"/>
    </location>
</feature>
<dbReference type="CDD" id="cd02696">
    <property type="entry name" value="MurNAc-LAA"/>
    <property type="match status" value="1"/>
</dbReference>
<dbReference type="PANTHER" id="PTHR30404:SF7">
    <property type="entry name" value="CELL WALL AMIDASE LYTH-RELATED"/>
    <property type="match status" value="1"/>
</dbReference>
<protein>
    <recommendedName>
        <fullName evidence="4">SH3b domain-containing protein</fullName>
    </recommendedName>
</protein>
<comment type="caution">
    <text evidence="5">The sequence shown here is derived from an EMBL/GenBank/DDBJ whole genome shotgun (WGS) entry which is preliminary data.</text>
</comment>
<dbReference type="GO" id="GO:0071555">
    <property type="term" value="P:cell wall organization"/>
    <property type="evidence" value="ECO:0007669"/>
    <property type="project" value="UniProtKB-KW"/>
</dbReference>
<keyword evidence="3" id="KW-0732">Signal</keyword>
<feature type="signal peptide" evidence="3">
    <location>
        <begin position="1"/>
        <end position="26"/>
    </location>
</feature>
<dbReference type="OrthoDB" id="9806267at2"/>
<dbReference type="Pfam" id="PF01520">
    <property type="entry name" value="Amidase_3"/>
    <property type="match status" value="1"/>
</dbReference>
<dbReference type="PIRSF" id="PIRSF037846">
    <property type="entry name" value="Autolysin_YrvJ_prd"/>
    <property type="match status" value="1"/>
</dbReference>
<feature type="domain" description="SH3b" evidence="4">
    <location>
        <begin position="28"/>
        <end position="89"/>
    </location>
</feature>
<dbReference type="RefSeq" id="WP_069938000.1">
    <property type="nucleotide sequence ID" value="NZ_MAMP01000020.1"/>
</dbReference>
<dbReference type="SUPFAM" id="SSF53187">
    <property type="entry name" value="Zn-dependent exopeptidases"/>
    <property type="match status" value="1"/>
</dbReference>
<accession>A0A1E7DPZ7</accession>
<name>A0A1E7DPZ7_9BACI</name>
<keyword evidence="6" id="KW-1185">Reference proteome</keyword>
<evidence type="ECO:0000256" key="1">
    <source>
        <dbReference type="ARBA" id="ARBA00022801"/>
    </source>
</evidence>
<dbReference type="InterPro" id="IPR050695">
    <property type="entry name" value="N-acetylmuramoyl_amidase_3"/>
</dbReference>
<dbReference type="PROSITE" id="PS51781">
    <property type="entry name" value="SH3B"/>
    <property type="match status" value="2"/>
</dbReference>
<dbReference type="STRING" id="1714016.BA724_03665"/>